<comment type="caution">
    <text evidence="1">The sequence shown here is derived from an EMBL/GenBank/DDBJ whole genome shotgun (WGS) entry which is preliminary data.</text>
</comment>
<evidence type="ECO:0000313" key="1">
    <source>
        <dbReference type="EMBL" id="PXW76403.1"/>
    </source>
</evidence>
<dbReference type="OrthoDB" id="9803141at2"/>
<dbReference type="InterPro" id="IPR010237">
    <property type="entry name" value="Pyr-5-nucltdase"/>
</dbReference>
<dbReference type="SFLD" id="SFLDG01129">
    <property type="entry name" value="C1.5:_HAD__Beta-PGM__Phosphata"/>
    <property type="match status" value="1"/>
</dbReference>
<sequence length="224" mass="25120">MRPPFDHVRTWIFDLDNTLYPAETDLFALIDERMGQYVSDLMQVDLAEARRIQKAYYYQHGTTLAGLMLDHGVDPHHFLDFVHDIDMGRVSPCSITAQGLSRLPGRKLIFTNGDVNYAGRVLDRLGLVDQFEAIHDIHATQYRPKPDAAAYASLVDALDIDPASALFVDDLARNLKPAKQLGMTTVWMNNGSDGGDHEHDHDYIDHEITALGEWLAALTEETSA</sequence>
<protein>
    <submittedName>
        <fullName evidence="1">Putative hydrolase of the HAD superfamily</fullName>
    </submittedName>
</protein>
<proteinExistence type="predicted"/>
<dbReference type="EMBL" id="QJJM01000005">
    <property type="protein sequence ID" value="PXW76403.1"/>
    <property type="molecule type" value="Genomic_DNA"/>
</dbReference>
<name>A0A2V3V3Q6_9SPHN</name>
<evidence type="ECO:0000313" key="2">
    <source>
        <dbReference type="Proteomes" id="UP000248014"/>
    </source>
</evidence>
<keyword evidence="1" id="KW-0378">Hydrolase</keyword>
<dbReference type="SUPFAM" id="SSF56784">
    <property type="entry name" value="HAD-like"/>
    <property type="match status" value="1"/>
</dbReference>
<dbReference type="PANTHER" id="PTHR12725:SF117">
    <property type="entry name" value="HALOACID DEHALOGENASE-LIKE HYDROLASE"/>
    <property type="match status" value="1"/>
</dbReference>
<dbReference type="Pfam" id="PF00702">
    <property type="entry name" value="Hydrolase"/>
    <property type="match status" value="1"/>
</dbReference>
<dbReference type="Gene3D" id="1.10.150.450">
    <property type="match status" value="1"/>
</dbReference>
<dbReference type="PRINTS" id="PR00413">
    <property type="entry name" value="HADHALOGNASE"/>
</dbReference>
<gene>
    <name evidence="1" type="ORF">C7451_105177</name>
</gene>
<dbReference type="NCBIfam" id="TIGR01993">
    <property type="entry name" value="Pyr-5-nucltdase"/>
    <property type="match status" value="1"/>
</dbReference>
<dbReference type="RefSeq" id="WP_110298531.1">
    <property type="nucleotide sequence ID" value="NZ_QJJM01000005.1"/>
</dbReference>
<dbReference type="Proteomes" id="UP000248014">
    <property type="component" value="Unassembled WGS sequence"/>
</dbReference>
<organism evidence="1 2">
    <name type="scientific">Blastomonas natatoria</name>
    <dbReference type="NCBI Taxonomy" id="34015"/>
    <lineage>
        <taxon>Bacteria</taxon>
        <taxon>Pseudomonadati</taxon>
        <taxon>Pseudomonadota</taxon>
        <taxon>Alphaproteobacteria</taxon>
        <taxon>Sphingomonadales</taxon>
        <taxon>Sphingomonadaceae</taxon>
        <taxon>Blastomonas</taxon>
    </lineage>
</organism>
<accession>A0A2V3V3Q6</accession>
<dbReference type="PANTHER" id="PTHR12725">
    <property type="entry name" value="HALOACID DEHALOGENASE-LIKE HYDROLASE"/>
    <property type="match status" value="1"/>
</dbReference>
<dbReference type="GO" id="GO:0016787">
    <property type="term" value="F:hydrolase activity"/>
    <property type="evidence" value="ECO:0007669"/>
    <property type="project" value="UniProtKB-KW"/>
</dbReference>
<dbReference type="Gene3D" id="3.40.50.1000">
    <property type="entry name" value="HAD superfamily/HAD-like"/>
    <property type="match status" value="1"/>
</dbReference>
<dbReference type="AlphaFoldDB" id="A0A2V3V3Q6"/>
<dbReference type="InterPro" id="IPR023214">
    <property type="entry name" value="HAD_sf"/>
</dbReference>
<dbReference type="InterPro" id="IPR006439">
    <property type="entry name" value="HAD-SF_hydro_IA"/>
</dbReference>
<dbReference type="SFLD" id="SFLDS00003">
    <property type="entry name" value="Haloacid_Dehalogenase"/>
    <property type="match status" value="1"/>
</dbReference>
<dbReference type="SFLD" id="SFLDG01132">
    <property type="entry name" value="C1.5.3:_5'-Nucleotidase_Like"/>
    <property type="match status" value="1"/>
</dbReference>
<dbReference type="NCBIfam" id="TIGR01509">
    <property type="entry name" value="HAD-SF-IA-v3"/>
    <property type="match status" value="1"/>
</dbReference>
<reference evidence="1 2" key="1">
    <citation type="submission" date="2018-05" db="EMBL/GenBank/DDBJ databases">
        <title>Genomic Encyclopedia of Type Strains, Phase IV (KMG-IV): sequencing the most valuable type-strain genomes for metagenomic binning, comparative biology and taxonomic classification.</title>
        <authorList>
            <person name="Goeker M."/>
        </authorList>
    </citation>
    <scope>NUCLEOTIDE SEQUENCE [LARGE SCALE GENOMIC DNA]</scope>
    <source>
        <strain evidence="1 2">DSM 3183</strain>
    </source>
</reference>
<dbReference type="InterPro" id="IPR036412">
    <property type="entry name" value="HAD-like_sf"/>
</dbReference>
<keyword evidence="2" id="KW-1185">Reference proteome</keyword>